<organism evidence="14 15">
    <name type="scientific">Pseudochelatococcus contaminans</name>
    <dbReference type="NCBI Taxonomy" id="1538103"/>
    <lineage>
        <taxon>Bacteria</taxon>
        <taxon>Pseudomonadati</taxon>
        <taxon>Pseudomonadota</taxon>
        <taxon>Alphaproteobacteria</taxon>
        <taxon>Hyphomicrobiales</taxon>
        <taxon>Chelatococcaceae</taxon>
        <taxon>Pseudochelatococcus</taxon>
    </lineage>
</organism>
<evidence type="ECO:0000256" key="3">
    <source>
        <dbReference type="ARBA" id="ARBA00013253"/>
    </source>
</evidence>
<name>A0A7W5Z143_9HYPH</name>
<evidence type="ECO:0000256" key="9">
    <source>
        <dbReference type="ARBA" id="ARBA00022909"/>
    </source>
</evidence>
<dbReference type="GO" id="GO:0005524">
    <property type="term" value="F:ATP binding"/>
    <property type="evidence" value="ECO:0007669"/>
    <property type="project" value="UniProtKB-KW"/>
</dbReference>
<keyword evidence="8" id="KW-0067">ATP-binding</keyword>
<evidence type="ECO:0000256" key="12">
    <source>
        <dbReference type="ARBA" id="ARBA00033413"/>
    </source>
</evidence>
<keyword evidence="9" id="KW-0289">Folate biosynthesis</keyword>
<keyword evidence="15" id="KW-1185">Reference proteome</keyword>
<dbReference type="GO" id="GO:0003848">
    <property type="term" value="F:2-amino-4-hydroxy-6-hydroxymethyldihydropteridine diphosphokinase activity"/>
    <property type="evidence" value="ECO:0007669"/>
    <property type="project" value="UniProtKB-EC"/>
</dbReference>
<dbReference type="UniPathway" id="UPA00077">
    <property type="reaction ID" value="UER00155"/>
</dbReference>
<accession>A0A7W5Z143</accession>
<evidence type="ECO:0000256" key="6">
    <source>
        <dbReference type="ARBA" id="ARBA00022741"/>
    </source>
</evidence>
<evidence type="ECO:0000313" key="14">
    <source>
        <dbReference type="EMBL" id="MBB3807954.1"/>
    </source>
</evidence>
<dbReference type="GO" id="GO:0046656">
    <property type="term" value="P:folic acid biosynthetic process"/>
    <property type="evidence" value="ECO:0007669"/>
    <property type="project" value="UniProtKB-KW"/>
</dbReference>
<dbReference type="NCBIfam" id="TIGR01498">
    <property type="entry name" value="folK"/>
    <property type="match status" value="1"/>
</dbReference>
<comment type="similarity">
    <text evidence="2">Belongs to the HPPK family.</text>
</comment>
<evidence type="ECO:0000256" key="5">
    <source>
        <dbReference type="ARBA" id="ARBA00022679"/>
    </source>
</evidence>
<dbReference type="EMBL" id="JACICC010000001">
    <property type="protein sequence ID" value="MBB3807954.1"/>
    <property type="molecule type" value="Genomic_DNA"/>
</dbReference>
<dbReference type="GO" id="GO:0046654">
    <property type="term" value="P:tetrahydrofolate biosynthetic process"/>
    <property type="evidence" value="ECO:0007669"/>
    <property type="project" value="UniProtKB-UniPathway"/>
</dbReference>
<dbReference type="SUPFAM" id="SSF55083">
    <property type="entry name" value="6-hydroxymethyl-7,8-dihydropterin pyrophosphokinase, HPPK"/>
    <property type="match status" value="1"/>
</dbReference>
<comment type="caution">
    <text evidence="14">The sequence shown here is derived from an EMBL/GenBank/DDBJ whole genome shotgun (WGS) entry which is preliminary data.</text>
</comment>
<dbReference type="PROSITE" id="PS00794">
    <property type="entry name" value="HPPK"/>
    <property type="match status" value="1"/>
</dbReference>
<dbReference type="CDD" id="cd00483">
    <property type="entry name" value="HPPK"/>
    <property type="match status" value="1"/>
</dbReference>
<proteinExistence type="inferred from homology"/>
<evidence type="ECO:0000256" key="8">
    <source>
        <dbReference type="ARBA" id="ARBA00022840"/>
    </source>
</evidence>
<evidence type="ECO:0000256" key="1">
    <source>
        <dbReference type="ARBA" id="ARBA00005051"/>
    </source>
</evidence>
<dbReference type="Proteomes" id="UP000537592">
    <property type="component" value="Unassembled WGS sequence"/>
</dbReference>
<dbReference type="InterPro" id="IPR035907">
    <property type="entry name" value="Hppk_sf"/>
</dbReference>
<dbReference type="EC" id="2.7.6.3" evidence="3"/>
<dbReference type="PANTHER" id="PTHR43071">
    <property type="entry name" value="2-AMINO-4-HYDROXY-6-HYDROXYMETHYLDIHYDROPTERIDINE PYROPHOSPHOKINASE"/>
    <property type="match status" value="1"/>
</dbReference>
<dbReference type="GO" id="GO:0016301">
    <property type="term" value="F:kinase activity"/>
    <property type="evidence" value="ECO:0007669"/>
    <property type="project" value="UniProtKB-KW"/>
</dbReference>
<reference evidence="14 15" key="1">
    <citation type="submission" date="2020-08" db="EMBL/GenBank/DDBJ databases">
        <title>Genomic Encyclopedia of Type Strains, Phase IV (KMG-IV): sequencing the most valuable type-strain genomes for metagenomic binning, comparative biology and taxonomic classification.</title>
        <authorList>
            <person name="Goeker M."/>
        </authorList>
    </citation>
    <scope>NUCLEOTIDE SEQUENCE [LARGE SCALE GENOMIC DNA]</scope>
    <source>
        <strain evidence="14 15">DSM 28760</strain>
    </source>
</reference>
<evidence type="ECO:0000256" key="4">
    <source>
        <dbReference type="ARBA" id="ARBA00016218"/>
    </source>
</evidence>
<comment type="function">
    <text evidence="10">Catalyzes the transfer of pyrophosphate from adenosine triphosphate (ATP) to 6-hydroxymethyl-7,8-dihydropterin, an enzymatic step in folate biosynthesis pathway.</text>
</comment>
<evidence type="ECO:0000259" key="13">
    <source>
        <dbReference type="PROSITE" id="PS00794"/>
    </source>
</evidence>
<dbReference type="InterPro" id="IPR000550">
    <property type="entry name" value="Hppk"/>
</dbReference>
<gene>
    <name evidence="14" type="ORF">FHS81_000008</name>
</gene>
<dbReference type="Gene3D" id="3.30.70.560">
    <property type="entry name" value="7,8-Dihydro-6-hydroxymethylpterin-pyrophosphokinase HPPK"/>
    <property type="match status" value="1"/>
</dbReference>
<dbReference type="AlphaFoldDB" id="A0A7W5Z143"/>
<keyword evidence="7 14" id="KW-0418">Kinase</keyword>
<evidence type="ECO:0000313" key="15">
    <source>
        <dbReference type="Proteomes" id="UP000537592"/>
    </source>
</evidence>
<evidence type="ECO:0000256" key="11">
    <source>
        <dbReference type="ARBA" id="ARBA00029766"/>
    </source>
</evidence>
<dbReference type="PANTHER" id="PTHR43071:SF1">
    <property type="entry name" value="2-AMINO-4-HYDROXY-6-HYDROXYMETHYLDIHYDROPTERIDINE PYROPHOSPHOKINASE"/>
    <property type="match status" value="1"/>
</dbReference>
<protein>
    <recommendedName>
        <fullName evidence="4">2-amino-4-hydroxy-6-hydroxymethyldihydropteridine pyrophosphokinase</fullName>
        <ecNumber evidence="3">2.7.6.3</ecNumber>
    </recommendedName>
    <alternativeName>
        <fullName evidence="11">6-hydroxymethyl-7,8-dihydropterin pyrophosphokinase</fullName>
    </alternativeName>
    <alternativeName>
        <fullName evidence="12">7,8-dihydro-6-hydroxymethylpterin-pyrophosphokinase</fullName>
    </alternativeName>
</protein>
<feature type="domain" description="7,8-dihydro-6-hydroxymethylpterin-pyrophosphokinase" evidence="13">
    <location>
        <begin position="103"/>
        <end position="114"/>
    </location>
</feature>
<sequence>MTDKRLSGPVEAAPQVRRAYIGLGSNMGDKRAMIAAAIDHLHATAGIAVVGRSRDYRTPPWGDTDQDWFVNACAALDTTLSPDDLLTTCLDVETRMGRVRTRRWGPRVIDIDLLDYDRQAIHSERLTLPHPRILERAFVLTPLAEIAGDLLIGETSVDAHARHLADPEITPY</sequence>
<keyword evidence="6" id="KW-0547">Nucleotide-binding</keyword>
<evidence type="ECO:0000256" key="7">
    <source>
        <dbReference type="ARBA" id="ARBA00022777"/>
    </source>
</evidence>
<evidence type="ECO:0000256" key="2">
    <source>
        <dbReference type="ARBA" id="ARBA00005810"/>
    </source>
</evidence>
<comment type="pathway">
    <text evidence="1">Cofactor biosynthesis; tetrahydrofolate biosynthesis; 2-amino-4-hydroxy-6-hydroxymethyl-7,8-dihydropteridine diphosphate from 7,8-dihydroneopterin triphosphate: step 4/4.</text>
</comment>
<dbReference type="Pfam" id="PF01288">
    <property type="entry name" value="HPPK"/>
    <property type="match status" value="1"/>
</dbReference>
<keyword evidence="5 14" id="KW-0808">Transferase</keyword>
<evidence type="ECO:0000256" key="10">
    <source>
        <dbReference type="ARBA" id="ARBA00029409"/>
    </source>
</evidence>